<dbReference type="GO" id="GO:0016887">
    <property type="term" value="F:ATP hydrolysis activity"/>
    <property type="evidence" value="ECO:0007669"/>
    <property type="project" value="TreeGrafter"/>
</dbReference>
<reference evidence="1" key="1">
    <citation type="journal article" date="2020" name="mSystems">
        <title>Genome- and Community-Level Interaction Insights into Carbon Utilization and Element Cycling Functions of Hydrothermarchaeota in Hydrothermal Sediment.</title>
        <authorList>
            <person name="Zhou Z."/>
            <person name="Liu Y."/>
            <person name="Xu W."/>
            <person name="Pan J."/>
            <person name="Luo Z.H."/>
            <person name="Li M."/>
        </authorList>
    </citation>
    <scope>NUCLEOTIDE SEQUENCE [LARGE SCALE GENOMIC DNA]</scope>
    <source>
        <strain evidence="1">HyVt-538</strain>
    </source>
</reference>
<dbReference type="InterPro" id="IPR050625">
    <property type="entry name" value="ParA/MinD_ATPase"/>
</dbReference>
<dbReference type="Proteomes" id="UP000885806">
    <property type="component" value="Unassembled WGS sequence"/>
</dbReference>
<accession>A0A7V5U1H3</accession>
<dbReference type="Gene3D" id="3.40.50.300">
    <property type="entry name" value="P-loop containing nucleotide triphosphate hydrolases"/>
    <property type="match status" value="1"/>
</dbReference>
<dbReference type="GO" id="GO:0005829">
    <property type="term" value="C:cytosol"/>
    <property type="evidence" value="ECO:0007669"/>
    <property type="project" value="TreeGrafter"/>
</dbReference>
<proteinExistence type="predicted"/>
<dbReference type="SUPFAM" id="SSF52540">
    <property type="entry name" value="P-loop containing nucleoside triphosphate hydrolases"/>
    <property type="match status" value="1"/>
</dbReference>
<gene>
    <name evidence="1" type="ORF">ENK01_04400</name>
</gene>
<sequence length="227" mass="24935">LAGRGHRVLLVDLDFERGDLAAYLDQPVALSLEDLNQTEGRMDADLAASHIKPVDENLSLLACAPELGGNDQINAAALLSFLDVVSTRYDFMILDVPALWRVWTEAVLAAADYTSLVTEARVPALRQTDFLARQIQSRLGLAQAPGLVLNKYERRNIRSGLTLADTHKALGRETDAQIVIDDDTLRAAINTGIPAPRLKPNARYVKSVTAFIDQRLAQQKHMLKKVG</sequence>
<dbReference type="GO" id="GO:0009898">
    <property type="term" value="C:cytoplasmic side of plasma membrane"/>
    <property type="evidence" value="ECO:0007669"/>
    <property type="project" value="TreeGrafter"/>
</dbReference>
<dbReference type="PANTHER" id="PTHR43384:SF13">
    <property type="entry name" value="SLR0110 PROTEIN"/>
    <property type="match status" value="1"/>
</dbReference>
<organism evidence="1">
    <name type="scientific">Hellea balneolensis</name>
    <dbReference type="NCBI Taxonomy" id="287478"/>
    <lineage>
        <taxon>Bacteria</taxon>
        <taxon>Pseudomonadati</taxon>
        <taxon>Pseudomonadota</taxon>
        <taxon>Alphaproteobacteria</taxon>
        <taxon>Maricaulales</taxon>
        <taxon>Robiginitomaculaceae</taxon>
        <taxon>Hellea</taxon>
    </lineage>
</organism>
<dbReference type="GO" id="GO:0051782">
    <property type="term" value="P:negative regulation of cell division"/>
    <property type="evidence" value="ECO:0007669"/>
    <property type="project" value="TreeGrafter"/>
</dbReference>
<protein>
    <recommendedName>
        <fullName evidence="2">AAA domain-containing protein</fullName>
    </recommendedName>
</protein>
<dbReference type="InterPro" id="IPR027417">
    <property type="entry name" value="P-loop_NTPase"/>
</dbReference>
<dbReference type="AlphaFoldDB" id="A0A7V5U1H3"/>
<feature type="non-terminal residue" evidence="1">
    <location>
        <position position="1"/>
    </location>
</feature>
<dbReference type="PANTHER" id="PTHR43384">
    <property type="entry name" value="SEPTUM SITE-DETERMINING PROTEIN MIND HOMOLOG, CHLOROPLASTIC-RELATED"/>
    <property type="match status" value="1"/>
</dbReference>
<dbReference type="GO" id="GO:0005524">
    <property type="term" value="F:ATP binding"/>
    <property type="evidence" value="ECO:0007669"/>
    <property type="project" value="TreeGrafter"/>
</dbReference>
<evidence type="ECO:0008006" key="2">
    <source>
        <dbReference type="Google" id="ProtNLM"/>
    </source>
</evidence>
<name>A0A7V5U1H3_9PROT</name>
<dbReference type="EMBL" id="DROP01000293">
    <property type="protein sequence ID" value="HHI89176.1"/>
    <property type="molecule type" value="Genomic_DNA"/>
</dbReference>
<evidence type="ECO:0000313" key="1">
    <source>
        <dbReference type="EMBL" id="HHI89176.1"/>
    </source>
</evidence>
<comment type="caution">
    <text evidence="1">The sequence shown here is derived from an EMBL/GenBank/DDBJ whole genome shotgun (WGS) entry which is preliminary data.</text>
</comment>